<dbReference type="PANTHER" id="PTHR12640:SF0">
    <property type="entry name" value="DOLICHYL-DIPHOSPHOOLIGOSACCHARIDE--PROTEIN GLYCOSYLTRANSFERASE SUBUNIT 2"/>
    <property type="match status" value="1"/>
</dbReference>
<dbReference type="Proteomes" id="UP000565441">
    <property type="component" value="Unassembled WGS sequence"/>
</dbReference>
<evidence type="ECO:0000259" key="14">
    <source>
        <dbReference type="Pfam" id="PF23860"/>
    </source>
</evidence>
<dbReference type="Pfam" id="PF25147">
    <property type="entry name" value="Ribophorin_II_C"/>
    <property type="match status" value="1"/>
</dbReference>
<comment type="subcellular location">
    <subcellularLocation>
        <location evidence="2">Endoplasmic reticulum membrane</location>
        <topology evidence="2">Multi-pass membrane protein</topology>
    </subcellularLocation>
</comment>
<accession>A0A8H5H9K5</accession>
<gene>
    <name evidence="16" type="ORF">D9615_005885</name>
</gene>
<feature type="transmembrane region" description="Helical" evidence="12">
    <location>
        <begin position="218"/>
        <end position="237"/>
    </location>
</feature>
<dbReference type="PANTHER" id="PTHR12640">
    <property type="entry name" value="RIBOPHORIN II"/>
    <property type="match status" value="1"/>
</dbReference>
<evidence type="ECO:0000256" key="4">
    <source>
        <dbReference type="ARBA" id="ARBA00009038"/>
    </source>
</evidence>
<dbReference type="InterPro" id="IPR056790">
    <property type="entry name" value="Ribophorin_II_C"/>
</dbReference>
<reference evidence="16 17" key="1">
    <citation type="journal article" date="2020" name="ISME J.">
        <title>Uncovering the hidden diversity of litter-decomposition mechanisms in mushroom-forming fungi.</title>
        <authorList>
            <person name="Floudas D."/>
            <person name="Bentzer J."/>
            <person name="Ahren D."/>
            <person name="Johansson T."/>
            <person name="Persson P."/>
            <person name="Tunlid A."/>
        </authorList>
    </citation>
    <scope>NUCLEOTIDE SEQUENCE [LARGE SCALE GENOMIC DNA]</scope>
    <source>
        <strain evidence="16 17">CBS 661.87</strain>
    </source>
</reference>
<evidence type="ECO:0000313" key="16">
    <source>
        <dbReference type="EMBL" id="KAF5379217.1"/>
    </source>
</evidence>
<comment type="pathway">
    <text evidence="3">Protein modification; protein glycosylation.</text>
</comment>
<proteinExistence type="inferred from homology"/>
<dbReference type="Pfam" id="PF23860">
    <property type="entry name" value="Ribophorin_II_3rd"/>
    <property type="match status" value="1"/>
</dbReference>
<feature type="domain" description="Ribophorin II C-terminal" evidence="15">
    <location>
        <begin position="173"/>
        <end position="270"/>
    </location>
</feature>
<keyword evidence="9 12" id="KW-0472">Membrane</keyword>
<keyword evidence="5 12" id="KW-0812">Transmembrane</keyword>
<dbReference type="OrthoDB" id="432292at2759"/>
<dbReference type="GO" id="GO:0006487">
    <property type="term" value="P:protein N-linked glycosylation"/>
    <property type="evidence" value="ECO:0007669"/>
    <property type="project" value="TreeGrafter"/>
</dbReference>
<feature type="transmembrane region" description="Helical" evidence="12">
    <location>
        <begin position="184"/>
        <end position="206"/>
    </location>
</feature>
<evidence type="ECO:0000256" key="2">
    <source>
        <dbReference type="ARBA" id="ARBA00004477"/>
    </source>
</evidence>
<comment type="function">
    <text evidence="1">Subunit of the oligosaccharyl transferase (OST) complex that catalyzes the initial transfer of a defined glycan (Glc(3)Man(9)GlcNAc(2) in eukaryotes) from the lipid carrier dolichol-pyrophosphate to an asparagine residue within an Asn-X-Ser/Thr consensus motif in nascent polypeptide chains, the first step in protein N-glycosylation. N-glycosylation occurs cotranslationally and the complex associates with the Sec61 complex at the channel-forming translocon complex that mediates protein translocation across the endoplasmic reticulum (ER). All subunits are required for a maximal enzyme activity.</text>
</comment>
<evidence type="ECO:0000256" key="12">
    <source>
        <dbReference type="SAM" id="Phobius"/>
    </source>
</evidence>
<evidence type="ECO:0000256" key="10">
    <source>
        <dbReference type="ARBA" id="ARBA00030078"/>
    </source>
</evidence>
<keyword evidence="8 12" id="KW-1133">Transmembrane helix</keyword>
<feature type="chain" id="PRO_5044219278" description="Ribophorin II" evidence="13">
    <location>
        <begin position="17"/>
        <end position="274"/>
    </location>
</feature>
<protein>
    <recommendedName>
        <fullName evidence="11">Ribophorin II</fullName>
    </recommendedName>
    <alternativeName>
        <fullName evidence="10">Ribophorin-2</fullName>
    </alternativeName>
</protein>
<evidence type="ECO:0000256" key="3">
    <source>
        <dbReference type="ARBA" id="ARBA00004922"/>
    </source>
</evidence>
<dbReference type="GO" id="GO:0008250">
    <property type="term" value="C:oligosaccharyltransferase complex"/>
    <property type="evidence" value="ECO:0007669"/>
    <property type="project" value="InterPro"/>
</dbReference>
<dbReference type="UniPathway" id="UPA00378"/>
<keyword evidence="7" id="KW-0256">Endoplasmic reticulum</keyword>
<organism evidence="16 17">
    <name type="scientific">Tricholomella constricta</name>
    <dbReference type="NCBI Taxonomy" id="117010"/>
    <lineage>
        <taxon>Eukaryota</taxon>
        <taxon>Fungi</taxon>
        <taxon>Dikarya</taxon>
        <taxon>Basidiomycota</taxon>
        <taxon>Agaricomycotina</taxon>
        <taxon>Agaricomycetes</taxon>
        <taxon>Agaricomycetidae</taxon>
        <taxon>Agaricales</taxon>
        <taxon>Tricholomatineae</taxon>
        <taxon>Lyophyllaceae</taxon>
        <taxon>Tricholomella</taxon>
    </lineage>
</organism>
<name>A0A8H5H9K5_9AGAR</name>
<dbReference type="EMBL" id="JAACJP010000017">
    <property type="protein sequence ID" value="KAF5379217.1"/>
    <property type="molecule type" value="Genomic_DNA"/>
</dbReference>
<dbReference type="AlphaFoldDB" id="A0A8H5H9K5"/>
<evidence type="ECO:0000256" key="7">
    <source>
        <dbReference type="ARBA" id="ARBA00022824"/>
    </source>
</evidence>
<dbReference type="InterPro" id="IPR008814">
    <property type="entry name" value="Swp1"/>
</dbReference>
<comment type="similarity">
    <text evidence="4">Belongs to the SWP1 family.</text>
</comment>
<evidence type="ECO:0000256" key="1">
    <source>
        <dbReference type="ARBA" id="ARBA00002791"/>
    </source>
</evidence>
<sequence>MFSLPIIALLVAGAQAAVLTLQSPRFTVSSSTGSQLRSEPISLAHASSIPVTLTKDDVLKLTFQVIDKESGKGVQPHQTFLRFYDQNSGEEGIQPIRVTNGGKAKFELNMARPPLSLPPTSDAPLQVSLLIGSSTYSPLALSLFDLIVPASHPVPAHPDEASFHPLPEIHHTFRPEQKLPPRPISALACIAVLAPWIVLLGLWGQVAPRAVHLFSPGIFPFILTLGAFESLLVWYWVDLKLGQVLSYGGVLALVTIFTGKQALSKIGDRRVGRK</sequence>
<evidence type="ECO:0000313" key="17">
    <source>
        <dbReference type="Proteomes" id="UP000565441"/>
    </source>
</evidence>
<feature type="domain" description="Ribophorin II third" evidence="14">
    <location>
        <begin position="41"/>
        <end position="137"/>
    </location>
</feature>
<comment type="caution">
    <text evidence="16">The sequence shown here is derived from an EMBL/GenBank/DDBJ whole genome shotgun (WGS) entry which is preliminary data.</text>
</comment>
<evidence type="ECO:0000256" key="5">
    <source>
        <dbReference type="ARBA" id="ARBA00022692"/>
    </source>
</evidence>
<evidence type="ECO:0000256" key="8">
    <source>
        <dbReference type="ARBA" id="ARBA00022989"/>
    </source>
</evidence>
<evidence type="ECO:0000256" key="9">
    <source>
        <dbReference type="ARBA" id="ARBA00023136"/>
    </source>
</evidence>
<keyword evidence="6 13" id="KW-0732">Signal</keyword>
<keyword evidence="17" id="KW-1185">Reference proteome</keyword>
<evidence type="ECO:0000259" key="15">
    <source>
        <dbReference type="Pfam" id="PF25147"/>
    </source>
</evidence>
<evidence type="ECO:0000256" key="11">
    <source>
        <dbReference type="ARBA" id="ARBA00032139"/>
    </source>
</evidence>
<evidence type="ECO:0000256" key="13">
    <source>
        <dbReference type="SAM" id="SignalP"/>
    </source>
</evidence>
<evidence type="ECO:0000256" key="6">
    <source>
        <dbReference type="ARBA" id="ARBA00022729"/>
    </source>
</evidence>
<feature type="signal peptide" evidence="13">
    <location>
        <begin position="1"/>
        <end position="16"/>
    </location>
</feature>
<dbReference type="InterPro" id="IPR055374">
    <property type="entry name" value="Ribophorin_II_3rd"/>
</dbReference>
<feature type="transmembrane region" description="Helical" evidence="12">
    <location>
        <begin position="243"/>
        <end position="263"/>
    </location>
</feature>